<dbReference type="Pfam" id="PF13489">
    <property type="entry name" value="Methyltransf_23"/>
    <property type="match status" value="1"/>
</dbReference>
<dbReference type="CDD" id="cd02440">
    <property type="entry name" value="AdoMet_MTases"/>
    <property type="match status" value="1"/>
</dbReference>
<name>A0A0D2J293_9EURO</name>
<dbReference type="GeneID" id="25294621"/>
<dbReference type="GO" id="GO:0008168">
    <property type="term" value="F:methyltransferase activity"/>
    <property type="evidence" value="ECO:0007669"/>
    <property type="project" value="TreeGrafter"/>
</dbReference>
<dbReference type="PANTHER" id="PTHR43591:SF10">
    <property type="entry name" value="ABC TRANSMEMBRANE TYPE-1 DOMAIN-CONTAINING PROTEIN-RELATED"/>
    <property type="match status" value="1"/>
</dbReference>
<dbReference type="STRING" id="1442369.A0A0D2J293"/>
<proteinExistence type="predicted"/>
<dbReference type="VEuPathDB" id="FungiDB:Z518_06550"/>
<dbReference type="OrthoDB" id="2013972at2759"/>
<dbReference type="EMBL" id="KN847479">
    <property type="protein sequence ID" value="KIX03000.1"/>
    <property type="molecule type" value="Genomic_DNA"/>
</dbReference>
<organism evidence="1 2">
    <name type="scientific">Rhinocladiella mackenziei CBS 650.93</name>
    <dbReference type="NCBI Taxonomy" id="1442369"/>
    <lineage>
        <taxon>Eukaryota</taxon>
        <taxon>Fungi</taxon>
        <taxon>Dikarya</taxon>
        <taxon>Ascomycota</taxon>
        <taxon>Pezizomycotina</taxon>
        <taxon>Eurotiomycetes</taxon>
        <taxon>Chaetothyriomycetidae</taxon>
        <taxon>Chaetothyriales</taxon>
        <taxon>Herpotrichiellaceae</taxon>
        <taxon>Rhinocladiella</taxon>
    </lineage>
</organism>
<sequence length="275" mass="31602">MAGSIKVTKMEEELDRLDLMNEIFSLINNRKLHRAPIGDGAHRILDIGAGTGSWSIAMGDRYPQAEIIGIDISASAPIWIPPNTRFEIADIEDEWTFSAPFDFIYCRYMAGAIKDWPRLIQRSFENLKPGAWAEFADLDIEYYSQDGTLTEDHAIVRWIEIATRGMEDFGRTLRPGKKLEGWMRDAGFVNLQVVRDPIPVGPWPKDKKLKRIGLLNFIQLHEGLTGLNVRLFCDFLGWRREVLDILLMEVRNDFQNPAIHSIYDMYTVWGQKSEV</sequence>
<dbReference type="InterPro" id="IPR029063">
    <property type="entry name" value="SAM-dependent_MTases_sf"/>
</dbReference>
<dbReference type="Gene3D" id="3.40.50.150">
    <property type="entry name" value="Vaccinia Virus protein VP39"/>
    <property type="match status" value="1"/>
</dbReference>
<evidence type="ECO:0008006" key="3">
    <source>
        <dbReference type="Google" id="ProtNLM"/>
    </source>
</evidence>
<dbReference type="HOGENOM" id="CLU_010595_2_3_1"/>
<accession>A0A0D2J293</accession>
<dbReference type="RefSeq" id="XP_013270136.1">
    <property type="nucleotide sequence ID" value="XM_013414682.1"/>
</dbReference>
<dbReference type="AlphaFoldDB" id="A0A0D2J293"/>
<protein>
    <recommendedName>
        <fullName evidence="3">Methyltransferase domain-containing protein</fullName>
    </recommendedName>
</protein>
<evidence type="ECO:0000313" key="1">
    <source>
        <dbReference type="EMBL" id="KIX03000.1"/>
    </source>
</evidence>
<evidence type="ECO:0000313" key="2">
    <source>
        <dbReference type="Proteomes" id="UP000053617"/>
    </source>
</evidence>
<dbReference type="PANTHER" id="PTHR43591">
    <property type="entry name" value="METHYLTRANSFERASE"/>
    <property type="match status" value="1"/>
</dbReference>
<dbReference type="Proteomes" id="UP000053617">
    <property type="component" value="Unassembled WGS sequence"/>
</dbReference>
<keyword evidence="2" id="KW-1185">Reference proteome</keyword>
<reference evidence="1 2" key="1">
    <citation type="submission" date="2015-01" db="EMBL/GenBank/DDBJ databases">
        <title>The Genome Sequence of Rhinocladiella mackenzie CBS 650.93.</title>
        <authorList>
            <consortium name="The Broad Institute Genomics Platform"/>
            <person name="Cuomo C."/>
            <person name="de Hoog S."/>
            <person name="Gorbushina A."/>
            <person name="Stielow B."/>
            <person name="Teixiera M."/>
            <person name="Abouelleil A."/>
            <person name="Chapman S.B."/>
            <person name="Priest M."/>
            <person name="Young S.K."/>
            <person name="Wortman J."/>
            <person name="Nusbaum C."/>
            <person name="Birren B."/>
        </authorList>
    </citation>
    <scope>NUCLEOTIDE SEQUENCE [LARGE SCALE GENOMIC DNA]</scope>
    <source>
        <strain evidence="1 2">CBS 650.93</strain>
    </source>
</reference>
<gene>
    <name evidence="1" type="ORF">Z518_06550</name>
</gene>
<dbReference type="SUPFAM" id="SSF53335">
    <property type="entry name" value="S-adenosyl-L-methionine-dependent methyltransferases"/>
    <property type="match status" value="1"/>
</dbReference>